<dbReference type="PROSITE" id="PS51819">
    <property type="entry name" value="VOC"/>
    <property type="match status" value="1"/>
</dbReference>
<proteinExistence type="predicted"/>
<dbReference type="InterPro" id="IPR037523">
    <property type="entry name" value="VOC_core"/>
</dbReference>
<protein>
    <recommendedName>
        <fullName evidence="1">VOC domain-containing protein</fullName>
    </recommendedName>
</protein>
<evidence type="ECO:0000313" key="3">
    <source>
        <dbReference type="Proteomes" id="UP000789845"/>
    </source>
</evidence>
<evidence type="ECO:0000313" key="2">
    <source>
        <dbReference type="EMBL" id="CAG9610201.1"/>
    </source>
</evidence>
<gene>
    <name evidence="2" type="ORF">NEOCIP111885_03947</name>
</gene>
<accession>A0A9C7LBJ1</accession>
<dbReference type="InterPro" id="IPR004360">
    <property type="entry name" value="Glyas_Fos-R_dOase_dom"/>
</dbReference>
<dbReference type="RefSeq" id="WP_230498439.1">
    <property type="nucleotide sequence ID" value="NZ_CAKJTG010000030.1"/>
</dbReference>
<evidence type="ECO:0000259" key="1">
    <source>
        <dbReference type="PROSITE" id="PS51819"/>
    </source>
</evidence>
<dbReference type="SUPFAM" id="SSF54593">
    <property type="entry name" value="Glyoxalase/Bleomycin resistance protein/Dihydroxybiphenyl dioxygenase"/>
    <property type="match status" value="1"/>
</dbReference>
<sequence>MNLFEAHLNTGNLEEAIQFYENLGLKMVHKIEDRRVAFFRFGKEQTMDQMLGIWETKKPVIRKHIAFGVNYEEICDAIDWLKDRGIEATEDFGLAPIEPLVHTWMPAASVYFLDPDGNSLEFIHALDGKPQPELGVIYLSEWQKNNHL</sequence>
<keyword evidence="3" id="KW-1185">Reference proteome</keyword>
<comment type="caution">
    <text evidence="2">The sequence shown here is derived from an EMBL/GenBank/DDBJ whole genome shotgun (WGS) entry which is preliminary data.</text>
</comment>
<dbReference type="Proteomes" id="UP000789845">
    <property type="component" value="Unassembled WGS sequence"/>
</dbReference>
<dbReference type="Pfam" id="PF00903">
    <property type="entry name" value="Glyoxalase"/>
    <property type="match status" value="1"/>
</dbReference>
<dbReference type="Gene3D" id="3.10.180.10">
    <property type="entry name" value="2,3-Dihydroxybiphenyl 1,2-Dioxygenase, domain 1"/>
    <property type="match status" value="1"/>
</dbReference>
<name>A0A9C7LBJ1_9BACI</name>
<organism evidence="2 3">
    <name type="scientific">Pseudoneobacillus rhizosphaerae</name>
    <dbReference type="NCBI Taxonomy" id="2880968"/>
    <lineage>
        <taxon>Bacteria</taxon>
        <taxon>Bacillati</taxon>
        <taxon>Bacillota</taxon>
        <taxon>Bacilli</taxon>
        <taxon>Bacillales</taxon>
        <taxon>Bacillaceae</taxon>
        <taxon>Pseudoneobacillus</taxon>
    </lineage>
</organism>
<dbReference type="EMBL" id="CAKJTG010000030">
    <property type="protein sequence ID" value="CAG9610201.1"/>
    <property type="molecule type" value="Genomic_DNA"/>
</dbReference>
<reference evidence="2" key="1">
    <citation type="submission" date="2021-10" db="EMBL/GenBank/DDBJ databases">
        <authorList>
            <person name="Criscuolo A."/>
        </authorList>
    </citation>
    <scope>NUCLEOTIDE SEQUENCE</scope>
    <source>
        <strain evidence="2">CIP111885</strain>
    </source>
</reference>
<dbReference type="InterPro" id="IPR029068">
    <property type="entry name" value="Glyas_Bleomycin-R_OHBP_Dase"/>
</dbReference>
<feature type="domain" description="VOC" evidence="1">
    <location>
        <begin position="1"/>
        <end position="125"/>
    </location>
</feature>
<dbReference type="AlphaFoldDB" id="A0A9C7LBJ1"/>
<dbReference type="CDD" id="cd06587">
    <property type="entry name" value="VOC"/>
    <property type="match status" value="1"/>
</dbReference>